<evidence type="ECO:0000256" key="1">
    <source>
        <dbReference type="ARBA" id="ARBA00004123"/>
    </source>
</evidence>
<evidence type="ECO:0000313" key="5">
    <source>
        <dbReference type="EMBL" id="CDR46628.1"/>
    </source>
</evidence>
<gene>
    <name evidence="5" type="ORF">CYFA0S_24e01486g</name>
</gene>
<dbReference type="VEuPathDB" id="FungiDB:BON22_2791"/>
<evidence type="ECO:0000259" key="4">
    <source>
        <dbReference type="Pfam" id="PF15612"/>
    </source>
</evidence>
<proteinExistence type="predicted"/>
<feature type="region of interest" description="Disordered" evidence="3">
    <location>
        <begin position="1"/>
        <end position="167"/>
    </location>
</feature>
<organism evidence="5">
    <name type="scientific">Cyberlindnera fabianii</name>
    <name type="common">Yeast</name>
    <name type="synonym">Hansenula fabianii</name>
    <dbReference type="NCBI Taxonomy" id="36022"/>
    <lineage>
        <taxon>Eukaryota</taxon>
        <taxon>Fungi</taxon>
        <taxon>Dikarya</taxon>
        <taxon>Ascomycota</taxon>
        <taxon>Saccharomycotina</taxon>
        <taxon>Saccharomycetes</taxon>
        <taxon>Phaffomycetales</taxon>
        <taxon>Phaffomycetaceae</taxon>
        <taxon>Cyberlindnera</taxon>
    </lineage>
</organism>
<dbReference type="EMBL" id="LK052909">
    <property type="protein sequence ID" value="CDR46628.1"/>
    <property type="molecule type" value="Genomic_DNA"/>
</dbReference>
<evidence type="ECO:0000256" key="2">
    <source>
        <dbReference type="ARBA" id="ARBA00023242"/>
    </source>
</evidence>
<feature type="compositionally biased region" description="Acidic residues" evidence="3">
    <location>
        <begin position="771"/>
        <end position="806"/>
    </location>
</feature>
<feature type="compositionally biased region" description="Low complexity" evidence="3">
    <location>
        <begin position="34"/>
        <end position="49"/>
    </location>
</feature>
<accession>A0A061B9L4</accession>
<feature type="compositionally biased region" description="Basic and acidic residues" evidence="3">
    <location>
        <begin position="22"/>
        <end position="32"/>
    </location>
</feature>
<feature type="compositionally biased region" description="Polar residues" evidence="3">
    <location>
        <begin position="146"/>
        <end position="167"/>
    </location>
</feature>
<name>A0A061B9L4_CYBFA</name>
<feature type="region of interest" description="Disordered" evidence="3">
    <location>
        <begin position="756"/>
        <end position="806"/>
    </location>
</feature>
<feature type="compositionally biased region" description="Polar residues" evidence="3">
    <location>
        <begin position="205"/>
        <end position="217"/>
    </location>
</feature>
<dbReference type="PANTHER" id="PTHR42107:SF1">
    <property type="entry name" value="WHIM1 DOMAIN-CONTAINING PROTEIN"/>
    <property type="match status" value="1"/>
</dbReference>
<feature type="region of interest" description="Disordered" evidence="3">
    <location>
        <begin position="201"/>
        <end position="235"/>
    </location>
</feature>
<dbReference type="GO" id="GO:0005634">
    <property type="term" value="C:nucleus"/>
    <property type="evidence" value="ECO:0007669"/>
    <property type="project" value="UniProtKB-SubCell"/>
</dbReference>
<dbReference type="OrthoDB" id="3980938at2759"/>
<keyword evidence="2" id="KW-0539">Nucleus</keyword>
<reference evidence="5" key="1">
    <citation type="journal article" date="2014" name="Genome Announc.">
        <title>Genome sequence of the yeast Cyberlindnera fabianii (Hansenula fabianii).</title>
        <authorList>
            <person name="Freel K.C."/>
            <person name="Sarilar V."/>
            <person name="Neuveglise C."/>
            <person name="Devillers H."/>
            <person name="Friedrich A."/>
            <person name="Schacherer J."/>
        </authorList>
    </citation>
    <scope>NUCLEOTIDE SEQUENCE</scope>
    <source>
        <strain evidence="5">YJS4271</strain>
    </source>
</reference>
<protein>
    <submittedName>
        <fullName evidence="5">CYFA0S24e01486g1_1</fullName>
    </submittedName>
</protein>
<dbReference type="InterPro" id="IPR028942">
    <property type="entry name" value="WHIM1_dom"/>
</dbReference>
<feature type="domain" description="WHIM1" evidence="4">
    <location>
        <begin position="470"/>
        <end position="511"/>
    </location>
</feature>
<dbReference type="PANTHER" id="PTHR42107">
    <property type="entry name" value="YALI0D24453P"/>
    <property type="match status" value="1"/>
</dbReference>
<evidence type="ECO:0000256" key="3">
    <source>
        <dbReference type="SAM" id="MobiDB-lite"/>
    </source>
</evidence>
<dbReference type="Pfam" id="PF15612">
    <property type="entry name" value="WHIM1"/>
    <property type="match status" value="1"/>
</dbReference>
<dbReference type="AlphaFoldDB" id="A0A061B9L4"/>
<sequence length="806" mass="89748">MSIVVVNPAQKEGSGRLGRPRRSSEKNHDKANKSLMESSSSNQEDSLLSTFRVDARPVIGPGSRGGKARPPVKKPVERKNGGFVNYKAGSSDTGGPVLQQSKDLQIIDMSPSQESNDDVVIVSETTKADPPTEPSTASPSSEVDPQLSNTDPVETGSKSPESSALPLTNSFILEDFQSIKDKGRSVRRDKADVFTKLGLVPLMPKNQTSSNTPSPGTETKKNTRTRRAKPAVTRARDLKKKDIPGPITPATWDVYDPELLSLADEKNKKKNDAGAKGKEKDISEDVEVVNMKMTRELIALGYEVKPVPYAKDIMIILAFVAKFKKFFKELPNLGPQDFEDGLKLNRGDESTRYPVDNANQIDATKTQYENDEVSETMHTLLRNLLTLLLNRKKPILGSGVTKALYDLKDQVLTYGLPAEWRDDTGVYATPGTDASLNDPEGSEPVDPNQTEIFDTVQYHYGTTKPLEHTPLDNPDFETEGLQSLNPMERLVLLRSLVYWCSAHSDAVRNEVNAQISRQDASGEKDTYYVSRFVKQGQDGVEAANSSLKLHPRKKIKKTEDDADNTADAYTDASVNPLDHHMSFRLLDFYAGDTGVNGRFFLCRSADHTSGGFSSVAEWKALTESDTPAKSMIGQVQPSRFKLYVEDVTTMLTSVLETETCLAESTENKEALDPWYEVASNTAELSAFIEYLAVNLQTTKSKSLKTLHNYLNGLLPVLVKYETIYTEYTALTLTRDSRKRGQMTDLKAQDLKLRKIIQQSENPEDEFLRNDSDEEMEEAEDDDDDDDFMEQEEPDDYDDDDDDDYKG</sequence>
<dbReference type="PhylomeDB" id="A0A061B9L4"/>
<feature type="compositionally biased region" description="Polar residues" evidence="3">
    <location>
        <begin position="88"/>
        <end position="103"/>
    </location>
</feature>
<comment type="subcellular location">
    <subcellularLocation>
        <location evidence="1">Nucleus</location>
    </subcellularLocation>
</comment>